<reference evidence="1" key="1">
    <citation type="submission" date="2014-09" db="EMBL/GenBank/DDBJ databases">
        <authorList>
            <person name="Magalhaes I.L.F."/>
            <person name="Oliveira U."/>
            <person name="Santos F.R."/>
            <person name="Vidigal T.H.D.A."/>
            <person name="Brescovit A.D."/>
            <person name="Santos A.J."/>
        </authorList>
    </citation>
    <scope>NUCLEOTIDE SEQUENCE</scope>
    <source>
        <tissue evidence="1">Shoot tissue taken approximately 20 cm above the soil surface</tissue>
    </source>
</reference>
<accession>A0A0A9DBW6</accession>
<dbReference type="AlphaFoldDB" id="A0A0A9DBW6"/>
<sequence length="66" mass="7881">MLRRFTTLHTVRSVRSSIRQVTRRGKTRTGIATFTRCIYADARLLTYRLQNMENYEQREKKILSST</sequence>
<protein>
    <submittedName>
        <fullName evidence="1">Ferredoxin-2, putative</fullName>
    </submittedName>
</protein>
<organism evidence="1">
    <name type="scientific">Arundo donax</name>
    <name type="common">Giant reed</name>
    <name type="synonym">Donax arundinaceus</name>
    <dbReference type="NCBI Taxonomy" id="35708"/>
    <lineage>
        <taxon>Eukaryota</taxon>
        <taxon>Viridiplantae</taxon>
        <taxon>Streptophyta</taxon>
        <taxon>Embryophyta</taxon>
        <taxon>Tracheophyta</taxon>
        <taxon>Spermatophyta</taxon>
        <taxon>Magnoliopsida</taxon>
        <taxon>Liliopsida</taxon>
        <taxon>Poales</taxon>
        <taxon>Poaceae</taxon>
        <taxon>PACMAD clade</taxon>
        <taxon>Arundinoideae</taxon>
        <taxon>Arundineae</taxon>
        <taxon>Arundo</taxon>
    </lineage>
</organism>
<reference evidence="1" key="2">
    <citation type="journal article" date="2015" name="Data Brief">
        <title>Shoot transcriptome of the giant reed, Arundo donax.</title>
        <authorList>
            <person name="Barrero R.A."/>
            <person name="Guerrero F.D."/>
            <person name="Moolhuijzen P."/>
            <person name="Goolsby J.A."/>
            <person name="Tidwell J."/>
            <person name="Bellgard S.E."/>
            <person name="Bellgard M.I."/>
        </authorList>
    </citation>
    <scope>NUCLEOTIDE SEQUENCE</scope>
    <source>
        <tissue evidence="1">Shoot tissue taken approximately 20 cm above the soil surface</tissue>
    </source>
</reference>
<proteinExistence type="predicted"/>
<name>A0A0A9DBW6_ARUDO</name>
<evidence type="ECO:0000313" key="1">
    <source>
        <dbReference type="EMBL" id="JAD84168.1"/>
    </source>
</evidence>
<dbReference type="EMBL" id="GBRH01213727">
    <property type="protein sequence ID" value="JAD84168.1"/>
    <property type="molecule type" value="Transcribed_RNA"/>
</dbReference>